<dbReference type="InterPro" id="IPR008995">
    <property type="entry name" value="Mo/tungstate-bd_C_term_dom"/>
</dbReference>
<organism evidence="12 13">
    <name type="scientific">Thiomicrorhabdus marina</name>
    <dbReference type="NCBI Taxonomy" id="2818442"/>
    <lineage>
        <taxon>Bacteria</taxon>
        <taxon>Pseudomonadati</taxon>
        <taxon>Pseudomonadota</taxon>
        <taxon>Gammaproteobacteria</taxon>
        <taxon>Thiotrichales</taxon>
        <taxon>Piscirickettsiaceae</taxon>
        <taxon>Thiomicrorhabdus</taxon>
    </lineage>
</organism>
<dbReference type="PROSITE" id="PS00211">
    <property type="entry name" value="ABC_TRANSPORTER_1"/>
    <property type="match status" value="1"/>
</dbReference>
<dbReference type="Pfam" id="PF03459">
    <property type="entry name" value="TOBE"/>
    <property type="match status" value="1"/>
</dbReference>
<evidence type="ECO:0000256" key="2">
    <source>
        <dbReference type="ARBA" id="ARBA00022475"/>
    </source>
</evidence>
<feature type="domain" description="Mop" evidence="11">
    <location>
        <begin position="295"/>
        <end position="360"/>
    </location>
</feature>
<evidence type="ECO:0000256" key="9">
    <source>
        <dbReference type="PROSITE-ProRule" id="PRU01213"/>
    </source>
</evidence>
<accession>A0ABS3Q6E0</accession>
<keyword evidence="7" id="KW-1278">Translocase</keyword>
<dbReference type="GO" id="GO:0005524">
    <property type="term" value="F:ATP binding"/>
    <property type="evidence" value="ECO:0007669"/>
    <property type="project" value="UniProtKB-KW"/>
</dbReference>
<evidence type="ECO:0000256" key="3">
    <source>
        <dbReference type="ARBA" id="ARBA00022505"/>
    </source>
</evidence>
<dbReference type="InterPro" id="IPR050334">
    <property type="entry name" value="Molybdenum_import_ModC"/>
</dbReference>
<dbReference type="InterPro" id="IPR017871">
    <property type="entry name" value="ABC_transporter-like_CS"/>
</dbReference>
<dbReference type="SMART" id="SM00382">
    <property type="entry name" value="AAA"/>
    <property type="match status" value="1"/>
</dbReference>
<keyword evidence="4" id="KW-0997">Cell inner membrane</keyword>
<evidence type="ECO:0000256" key="5">
    <source>
        <dbReference type="ARBA" id="ARBA00022741"/>
    </source>
</evidence>
<comment type="caution">
    <text evidence="12">The sequence shown here is derived from an EMBL/GenBank/DDBJ whole genome shotgun (WGS) entry which is preliminary data.</text>
</comment>
<keyword evidence="6 12" id="KW-0067">ATP-binding</keyword>
<dbReference type="PANTHER" id="PTHR43514">
    <property type="entry name" value="ABC TRANSPORTER I FAMILY MEMBER 10"/>
    <property type="match status" value="1"/>
</dbReference>
<keyword evidence="2" id="KW-1003">Cell membrane</keyword>
<dbReference type="Proteomes" id="UP000664835">
    <property type="component" value="Unassembled WGS sequence"/>
</dbReference>
<dbReference type="NCBIfam" id="TIGR02142">
    <property type="entry name" value="modC_ABC"/>
    <property type="match status" value="1"/>
</dbReference>
<keyword evidence="8" id="KW-0472">Membrane</keyword>
<dbReference type="PANTHER" id="PTHR43514:SF4">
    <property type="entry name" value="ABC TRANSPORTER I FAMILY MEMBER 10"/>
    <property type="match status" value="1"/>
</dbReference>
<dbReference type="EMBL" id="JAGETV010000020">
    <property type="protein sequence ID" value="MBO1927904.1"/>
    <property type="molecule type" value="Genomic_DNA"/>
</dbReference>
<dbReference type="PROSITE" id="PS51866">
    <property type="entry name" value="MOP"/>
    <property type="match status" value="1"/>
</dbReference>
<dbReference type="Gene3D" id="2.40.50.100">
    <property type="match status" value="1"/>
</dbReference>
<dbReference type="Pfam" id="PF00005">
    <property type="entry name" value="ABC_tran"/>
    <property type="match status" value="1"/>
</dbReference>
<protein>
    <submittedName>
        <fullName evidence="12">Molybdenum ABC transporter ATP-binding protein</fullName>
    </submittedName>
</protein>
<evidence type="ECO:0000256" key="8">
    <source>
        <dbReference type="ARBA" id="ARBA00023136"/>
    </source>
</evidence>
<dbReference type="InterPro" id="IPR003439">
    <property type="entry name" value="ABC_transporter-like_ATP-bd"/>
</dbReference>
<evidence type="ECO:0000259" key="11">
    <source>
        <dbReference type="PROSITE" id="PS51866"/>
    </source>
</evidence>
<proteinExistence type="predicted"/>
<keyword evidence="1" id="KW-0813">Transport</keyword>
<dbReference type="InterPro" id="IPR005116">
    <property type="entry name" value="Transp-assoc_OB_typ1"/>
</dbReference>
<dbReference type="Gene3D" id="3.40.50.300">
    <property type="entry name" value="P-loop containing nucleotide triphosphate hydrolases"/>
    <property type="match status" value="1"/>
</dbReference>
<evidence type="ECO:0000256" key="1">
    <source>
        <dbReference type="ARBA" id="ARBA00022448"/>
    </source>
</evidence>
<evidence type="ECO:0000256" key="4">
    <source>
        <dbReference type="ARBA" id="ARBA00022519"/>
    </source>
</evidence>
<evidence type="ECO:0000259" key="10">
    <source>
        <dbReference type="PROSITE" id="PS50893"/>
    </source>
</evidence>
<dbReference type="InterPro" id="IPR027417">
    <property type="entry name" value="P-loop_NTPase"/>
</dbReference>
<evidence type="ECO:0000313" key="13">
    <source>
        <dbReference type="Proteomes" id="UP000664835"/>
    </source>
</evidence>
<name>A0ABS3Q6E0_9GAMM</name>
<dbReference type="PROSITE" id="PS50893">
    <property type="entry name" value="ABC_TRANSPORTER_2"/>
    <property type="match status" value="1"/>
</dbReference>
<dbReference type="InterPro" id="IPR004606">
    <property type="entry name" value="Mop_domain"/>
</dbReference>
<evidence type="ECO:0000256" key="7">
    <source>
        <dbReference type="ARBA" id="ARBA00022967"/>
    </source>
</evidence>
<gene>
    <name evidence="12" type="primary">modC</name>
    <name evidence="12" type="ORF">J3998_09980</name>
</gene>
<keyword evidence="13" id="KW-1185">Reference proteome</keyword>
<keyword evidence="5" id="KW-0547">Nucleotide-binding</keyword>
<evidence type="ECO:0000256" key="6">
    <source>
        <dbReference type="ARBA" id="ARBA00022840"/>
    </source>
</evidence>
<keyword evidence="3 9" id="KW-0500">Molybdenum</keyword>
<evidence type="ECO:0000313" key="12">
    <source>
        <dbReference type="EMBL" id="MBO1927904.1"/>
    </source>
</evidence>
<dbReference type="SUPFAM" id="SSF50331">
    <property type="entry name" value="MOP-like"/>
    <property type="match status" value="1"/>
</dbReference>
<dbReference type="SUPFAM" id="SSF52540">
    <property type="entry name" value="P-loop containing nucleoside triphosphate hydrolases"/>
    <property type="match status" value="1"/>
</dbReference>
<dbReference type="InterPro" id="IPR011868">
    <property type="entry name" value="ModC_ABC_ATP-bd"/>
</dbReference>
<sequence length="360" mass="39895">MGLDVTTLRGNLNLKLGNFELNSGAFELPLEGVTVLFGRSGSGKSTLLRAISGLDKHTEGELYFGDVCWQNGKTALATQKRHIGFVFQDAALFPHMSVRQNLMYSVKRLPKSVEPADFDEIVTRVGIADKLDRGVNFLSGGEKQRVAIARALLTRPDILCMDEPLSALDWRSKAEMLTLIEDIVAAYQVPVLYITHAPAEVERLANQIVFMKDGAIERIETLQESLSRVDSPLFDDEGAVSVLQGTPQAIEQGLRPIQMGQNTLWLSDLNELKKDTVRVRVLAKDVSLALSDPEQLSIINHLPAEILKIVPEDNHRVLVRLQLQDGQKLFAEITEHSAQRLQLEVGTKLFALIKSVVLAE</sequence>
<feature type="domain" description="ABC transporter" evidence="10">
    <location>
        <begin position="3"/>
        <end position="238"/>
    </location>
</feature>
<reference evidence="12 13" key="1">
    <citation type="submission" date="2021-03" db="EMBL/GenBank/DDBJ databases">
        <title>Thiomicrorhabdus sp.nov.,novel sulfur-oxidizing bacteria isolated from coastal sediment.</title>
        <authorList>
            <person name="Liu X."/>
        </authorList>
    </citation>
    <scope>NUCLEOTIDE SEQUENCE [LARGE SCALE GENOMIC DNA]</scope>
    <source>
        <strain evidence="12 13">6S2-11</strain>
    </source>
</reference>
<dbReference type="InterPro" id="IPR003593">
    <property type="entry name" value="AAA+_ATPase"/>
</dbReference>